<reference evidence="10" key="1">
    <citation type="submission" date="2016-11" db="EMBL/GenBank/DDBJ databases">
        <authorList>
            <person name="Varghese N."/>
            <person name="Submissions S."/>
        </authorList>
    </citation>
    <scope>NUCLEOTIDE SEQUENCE [LARGE SCALE GENOMIC DNA]</scope>
    <source>
        <strain evidence="10">DSM 9756</strain>
    </source>
</reference>
<dbReference type="Gene3D" id="1.20.1530.20">
    <property type="match status" value="1"/>
</dbReference>
<comment type="similarity">
    <text evidence="2">Belongs to the auxin efflux carrier (TC 2.A.69) family.</text>
</comment>
<evidence type="ECO:0000313" key="9">
    <source>
        <dbReference type="EMBL" id="SHE79414.1"/>
    </source>
</evidence>
<feature type="transmembrane region" description="Helical" evidence="8">
    <location>
        <begin position="6"/>
        <end position="23"/>
    </location>
</feature>
<evidence type="ECO:0008006" key="11">
    <source>
        <dbReference type="Google" id="ProtNLM"/>
    </source>
</evidence>
<evidence type="ECO:0000256" key="4">
    <source>
        <dbReference type="ARBA" id="ARBA00022475"/>
    </source>
</evidence>
<dbReference type="InterPro" id="IPR004776">
    <property type="entry name" value="Mem_transp_PIN-like"/>
</dbReference>
<keyword evidence="6 8" id="KW-1133">Transmembrane helix</keyword>
<organism evidence="9 10">
    <name type="scientific">Desulfacinum infernum DSM 9756</name>
    <dbReference type="NCBI Taxonomy" id="1121391"/>
    <lineage>
        <taxon>Bacteria</taxon>
        <taxon>Pseudomonadati</taxon>
        <taxon>Thermodesulfobacteriota</taxon>
        <taxon>Syntrophobacteria</taxon>
        <taxon>Syntrophobacterales</taxon>
        <taxon>Syntrophobacteraceae</taxon>
        <taxon>Desulfacinum</taxon>
    </lineage>
</organism>
<evidence type="ECO:0000256" key="6">
    <source>
        <dbReference type="ARBA" id="ARBA00022989"/>
    </source>
</evidence>
<evidence type="ECO:0000256" key="7">
    <source>
        <dbReference type="ARBA" id="ARBA00023136"/>
    </source>
</evidence>
<evidence type="ECO:0000313" key="10">
    <source>
        <dbReference type="Proteomes" id="UP000184076"/>
    </source>
</evidence>
<dbReference type="GO" id="GO:0005886">
    <property type="term" value="C:plasma membrane"/>
    <property type="evidence" value="ECO:0007669"/>
    <property type="project" value="UniProtKB-SubCell"/>
</dbReference>
<accession>A0A1M4WDW9</accession>
<dbReference type="EMBL" id="FQVB01000007">
    <property type="protein sequence ID" value="SHE79414.1"/>
    <property type="molecule type" value="Genomic_DNA"/>
</dbReference>
<evidence type="ECO:0000256" key="1">
    <source>
        <dbReference type="ARBA" id="ARBA00004651"/>
    </source>
</evidence>
<keyword evidence="4" id="KW-1003">Cell membrane</keyword>
<name>A0A1M4WDW9_9BACT</name>
<keyword evidence="5 8" id="KW-0812">Transmembrane</keyword>
<feature type="transmembrane region" description="Helical" evidence="8">
    <location>
        <begin position="289"/>
        <end position="311"/>
    </location>
</feature>
<proteinExistence type="inferred from homology"/>
<feature type="transmembrane region" description="Helical" evidence="8">
    <location>
        <begin position="124"/>
        <end position="150"/>
    </location>
</feature>
<dbReference type="PANTHER" id="PTHR36838">
    <property type="entry name" value="AUXIN EFFLUX CARRIER FAMILY PROTEIN"/>
    <property type="match status" value="1"/>
</dbReference>
<dbReference type="InterPro" id="IPR038770">
    <property type="entry name" value="Na+/solute_symporter_sf"/>
</dbReference>
<dbReference type="Proteomes" id="UP000184076">
    <property type="component" value="Unassembled WGS sequence"/>
</dbReference>
<gene>
    <name evidence="9" type="ORF">SAMN02745206_00846</name>
</gene>
<sequence>MVSVFVNNILPVFSIILLGYLLTRRAFIGPAFIQAANRLVFYVAVPAMLFHKVARSSFSENFEPHAVTSILLALATLFAFSLLAVRLFGLAPPSRKTFVHSTFHGNLGYMAYAIAYYALGERAFAQTALLSSFLIVAQNVLAIGVFAFPPQNRREKAGPSKPHSAAMLRQVATNPIILSVLAGVLCSFLKIPLHTALSRSLDILSGMALPMALLLIGTSFSFGAARKRMTSILGIGLLKLTALPLIGLVFMGWLDVPADFRLPALILLAAPPATVTYIMASEAGGDQELAATSISVLTLLSGLTYACFLALDW</sequence>
<evidence type="ECO:0000256" key="5">
    <source>
        <dbReference type="ARBA" id="ARBA00022692"/>
    </source>
</evidence>
<dbReference type="GO" id="GO:0055085">
    <property type="term" value="P:transmembrane transport"/>
    <property type="evidence" value="ECO:0007669"/>
    <property type="project" value="InterPro"/>
</dbReference>
<feature type="transmembrane region" description="Helical" evidence="8">
    <location>
        <begin position="171"/>
        <end position="191"/>
    </location>
</feature>
<comment type="subcellular location">
    <subcellularLocation>
        <location evidence="1">Cell membrane</location>
        <topology evidence="1">Multi-pass membrane protein</topology>
    </subcellularLocation>
</comment>
<feature type="transmembrane region" description="Helical" evidence="8">
    <location>
        <begin position="66"/>
        <end position="85"/>
    </location>
</feature>
<evidence type="ECO:0000256" key="2">
    <source>
        <dbReference type="ARBA" id="ARBA00010145"/>
    </source>
</evidence>
<evidence type="ECO:0000256" key="8">
    <source>
        <dbReference type="SAM" id="Phobius"/>
    </source>
</evidence>
<dbReference type="RefSeq" id="WP_178371899.1">
    <property type="nucleotide sequence ID" value="NZ_FQVB01000007.1"/>
</dbReference>
<dbReference type="Pfam" id="PF03547">
    <property type="entry name" value="Mem_trans"/>
    <property type="match status" value="1"/>
</dbReference>
<feature type="transmembrane region" description="Helical" evidence="8">
    <location>
        <begin position="97"/>
        <end position="118"/>
    </location>
</feature>
<feature type="transmembrane region" description="Helical" evidence="8">
    <location>
        <begin position="232"/>
        <end position="254"/>
    </location>
</feature>
<feature type="transmembrane region" description="Helical" evidence="8">
    <location>
        <begin position="35"/>
        <end position="54"/>
    </location>
</feature>
<protein>
    <recommendedName>
        <fullName evidence="11">AEC family transporter</fullName>
    </recommendedName>
</protein>
<keyword evidence="10" id="KW-1185">Reference proteome</keyword>
<dbReference type="STRING" id="1121391.SAMN02745206_00846"/>
<evidence type="ECO:0000256" key="3">
    <source>
        <dbReference type="ARBA" id="ARBA00022448"/>
    </source>
</evidence>
<keyword evidence="3" id="KW-0813">Transport</keyword>
<feature type="transmembrane region" description="Helical" evidence="8">
    <location>
        <begin position="203"/>
        <end position="225"/>
    </location>
</feature>
<keyword evidence="7 8" id="KW-0472">Membrane</keyword>
<dbReference type="AlphaFoldDB" id="A0A1M4WDW9"/>